<evidence type="ECO:0000256" key="2">
    <source>
        <dbReference type="ARBA" id="ARBA00013081"/>
    </source>
</evidence>
<evidence type="ECO:0000256" key="7">
    <source>
        <dbReference type="ARBA" id="ARBA00047761"/>
    </source>
</evidence>
<reference evidence="9" key="1">
    <citation type="submission" date="2023-05" db="EMBL/GenBank/DDBJ databases">
        <title>Nepenthes gracilis genome sequencing.</title>
        <authorList>
            <person name="Fukushima K."/>
        </authorList>
    </citation>
    <scope>NUCLEOTIDE SEQUENCE</scope>
    <source>
        <strain evidence="9">SING2019-196</strain>
    </source>
</reference>
<dbReference type="EMBL" id="BSYO01000010">
    <property type="protein sequence ID" value="GMH11185.1"/>
    <property type="molecule type" value="Genomic_DNA"/>
</dbReference>
<dbReference type="InterPro" id="IPR006186">
    <property type="entry name" value="Ser/Thr-sp_prot-phosphatase"/>
</dbReference>
<accession>A0AAD3SI44</accession>
<dbReference type="GO" id="GO:0005634">
    <property type="term" value="C:nucleus"/>
    <property type="evidence" value="ECO:0007669"/>
    <property type="project" value="TreeGrafter"/>
</dbReference>
<dbReference type="GO" id="GO:0004722">
    <property type="term" value="F:protein serine/threonine phosphatase activity"/>
    <property type="evidence" value="ECO:0007669"/>
    <property type="project" value="UniProtKB-EC"/>
</dbReference>
<evidence type="ECO:0000256" key="6">
    <source>
        <dbReference type="ARBA" id="ARBA00023211"/>
    </source>
</evidence>
<evidence type="ECO:0000313" key="9">
    <source>
        <dbReference type="EMBL" id="GMH11185.1"/>
    </source>
</evidence>
<keyword evidence="5" id="KW-0904">Protein phosphatase</keyword>
<gene>
    <name evidence="9" type="ORF">Nepgr_013026</name>
</gene>
<dbReference type="InterPro" id="IPR029052">
    <property type="entry name" value="Metallo-depent_PP-like"/>
</dbReference>
<organism evidence="9 10">
    <name type="scientific">Nepenthes gracilis</name>
    <name type="common">Slender pitcher plant</name>
    <dbReference type="NCBI Taxonomy" id="150966"/>
    <lineage>
        <taxon>Eukaryota</taxon>
        <taxon>Viridiplantae</taxon>
        <taxon>Streptophyta</taxon>
        <taxon>Embryophyta</taxon>
        <taxon>Tracheophyta</taxon>
        <taxon>Spermatophyta</taxon>
        <taxon>Magnoliopsida</taxon>
        <taxon>eudicotyledons</taxon>
        <taxon>Gunneridae</taxon>
        <taxon>Pentapetalae</taxon>
        <taxon>Caryophyllales</taxon>
        <taxon>Nepenthaceae</taxon>
        <taxon>Nepenthes</taxon>
    </lineage>
</organism>
<dbReference type="PRINTS" id="PR00114">
    <property type="entry name" value="STPHPHTASE"/>
</dbReference>
<dbReference type="AlphaFoldDB" id="A0AAD3SI44"/>
<comment type="caution">
    <text evidence="9">The sequence shown here is derived from an EMBL/GenBank/DDBJ whole genome shotgun (WGS) entry which is preliminary data.</text>
</comment>
<evidence type="ECO:0000256" key="5">
    <source>
        <dbReference type="ARBA" id="ARBA00022912"/>
    </source>
</evidence>
<proteinExistence type="predicted"/>
<protein>
    <recommendedName>
        <fullName evidence="2">protein-serine/threonine phosphatase</fullName>
        <ecNumber evidence="2">3.1.3.16</ecNumber>
    </recommendedName>
</protein>
<dbReference type="SUPFAM" id="SSF56300">
    <property type="entry name" value="Metallo-dependent phosphatases"/>
    <property type="match status" value="1"/>
</dbReference>
<dbReference type="Gene3D" id="3.60.21.10">
    <property type="match status" value="1"/>
</dbReference>
<dbReference type="InterPro" id="IPR050341">
    <property type="entry name" value="PP1_catalytic_subunit"/>
</dbReference>
<evidence type="ECO:0000256" key="1">
    <source>
        <dbReference type="ARBA" id="ARBA00001936"/>
    </source>
</evidence>
<sequence>MKNDLDLVCHAHQDFQLILAQIVGDGHEFFADRQLVTIFCAPNYCSEFDDAGATMSIDESFICSFQILKSLERRNVSL</sequence>
<name>A0AAD3SI44_NEPGR</name>
<dbReference type="PANTHER" id="PTHR11668:SF300">
    <property type="entry name" value="SERINE_THREONINE-PROTEIN PHOSPHATASE"/>
    <property type="match status" value="1"/>
</dbReference>
<comment type="cofactor">
    <cofactor evidence="1">
        <name>Mn(2+)</name>
        <dbReference type="ChEBI" id="CHEBI:29035"/>
    </cofactor>
</comment>
<keyword evidence="10" id="KW-1185">Reference proteome</keyword>
<comment type="catalytic activity">
    <reaction evidence="8">
        <text>O-phospho-L-threonyl-[protein] + H2O = L-threonyl-[protein] + phosphate</text>
        <dbReference type="Rhea" id="RHEA:47004"/>
        <dbReference type="Rhea" id="RHEA-COMP:11060"/>
        <dbReference type="Rhea" id="RHEA-COMP:11605"/>
        <dbReference type="ChEBI" id="CHEBI:15377"/>
        <dbReference type="ChEBI" id="CHEBI:30013"/>
        <dbReference type="ChEBI" id="CHEBI:43474"/>
        <dbReference type="ChEBI" id="CHEBI:61977"/>
        <dbReference type="EC" id="3.1.3.16"/>
    </reaction>
</comment>
<dbReference type="GO" id="GO:0046872">
    <property type="term" value="F:metal ion binding"/>
    <property type="evidence" value="ECO:0007669"/>
    <property type="project" value="UniProtKB-KW"/>
</dbReference>
<evidence type="ECO:0000256" key="4">
    <source>
        <dbReference type="ARBA" id="ARBA00022801"/>
    </source>
</evidence>
<keyword evidence="6" id="KW-0464">Manganese</keyword>
<dbReference type="GO" id="GO:0005737">
    <property type="term" value="C:cytoplasm"/>
    <property type="evidence" value="ECO:0007669"/>
    <property type="project" value="TreeGrafter"/>
</dbReference>
<comment type="catalytic activity">
    <reaction evidence="7">
        <text>O-phospho-L-seryl-[protein] + H2O = L-seryl-[protein] + phosphate</text>
        <dbReference type="Rhea" id="RHEA:20629"/>
        <dbReference type="Rhea" id="RHEA-COMP:9863"/>
        <dbReference type="Rhea" id="RHEA-COMP:11604"/>
        <dbReference type="ChEBI" id="CHEBI:15377"/>
        <dbReference type="ChEBI" id="CHEBI:29999"/>
        <dbReference type="ChEBI" id="CHEBI:43474"/>
        <dbReference type="ChEBI" id="CHEBI:83421"/>
        <dbReference type="EC" id="3.1.3.16"/>
    </reaction>
</comment>
<evidence type="ECO:0000313" key="10">
    <source>
        <dbReference type="Proteomes" id="UP001279734"/>
    </source>
</evidence>
<dbReference type="Proteomes" id="UP001279734">
    <property type="component" value="Unassembled WGS sequence"/>
</dbReference>
<keyword evidence="4" id="KW-0378">Hydrolase</keyword>
<dbReference type="PANTHER" id="PTHR11668">
    <property type="entry name" value="SERINE/THREONINE PROTEIN PHOSPHATASE"/>
    <property type="match status" value="1"/>
</dbReference>
<evidence type="ECO:0000256" key="8">
    <source>
        <dbReference type="ARBA" id="ARBA00048336"/>
    </source>
</evidence>
<evidence type="ECO:0000256" key="3">
    <source>
        <dbReference type="ARBA" id="ARBA00022723"/>
    </source>
</evidence>
<keyword evidence="3" id="KW-0479">Metal-binding</keyword>
<dbReference type="EC" id="3.1.3.16" evidence="2"/>